<gene>
    <name evidence="1" type="ORF">R6U77_14775</name>
</gene>
<organism evidence="1 2">
    <name type="scientific">Lysinibacillus louembei</name>
    <dbReference type="NCBI Taxonomy" id="1470088"/>
    <lineage>
        <taxon>Bacteria</taxon>
        <taxon>Bacillati</taxon>
        <taxon>Bacillota</taxon>
        <taxon>Bacilli</taxon>
        <taxon>Bacillales</taxon>
        <taxon>Bacillaceae</taxon>
        <taxon>Lysinibacillus</taxon>
    </lineage>
</organism>
<dbReference type="RefSeq" id="WP_319836226.1">
    <property type="nucleotide sequence ID" value="NZ_CP137624.1"/>
</dbReference>
<evidence type="ECO:0000313" key="1">
    <source>
        <dbReference type="EMBL" id="WPK11141.1"/>
    </source>
</evidence>
<evidence type="ECO:0000313" key="2">
    <source>
        <dbReference type="Proteomes" id="UP001322664"/>
    </source>
</evidence>
<dbReference type="Proteomes" id="UP001322664">
    <property type="component" value="Chromosome"/>
</dbReference>
<name>A0ABZ0RVA8_9BACI</name>
<dbReference type="EMBL" id="CP137624">
    <property type="protein sequence ID" value="WPK11141.1"/>
    <property type="molecule type" value="Genomic_DNA"/>
</dbReference>
<accession>A0ABZ0RVA8</accession>
<proteinExistence type="predicted"/>
<keyword evidence="2" id="KW-1185">Reference proteome</keyword>
<sequence length="161" mass="18486">MACICCCPHLTSWLSEKTENVLPEEMPADFNFKVQFGINKRNSINTYDNTVTKDLIVDGTASTALQLTEDDMRAIYEEMKEIHIGTPKKLIPQSTCKQIPYSEDEWHITIDGQTFDYSVSQQFCELTKDGKKLLALREQIWSIVREKPAYQELPEARGGYQ</sequence>
<reference evidence="1 2" key="1">
    <citation type="submission" date="2023-09" db="EMBL/GenBank/DDBJ databases">
        <authorList>
            <person name="Page C.A."/>
            <person name="Perez-Diaz I.M."/>
        </authorList>
    </citation>
    <scope>NUCLEOTIDE SEQUENCE [LARGE SCALE GENOMIC DNA]</scope>
    <source>
        <strain evidence="1 2">Ll15</strain>
    </source>
</reference>
<protein>
    <submittedName>
        <fullName evidence="1">Uncharacterized protein</fullName>
    </submittedName>
</protein>